<proteinExistence type="predicted"/>
<evidence type="ECO:0000313" key="1">
    <source>
        <dbReference type="EMBL" id="KIW11210.1"/>
    </source>
</evidence>
<dbReference type="GeneID" id="27337593"/>
<dbReference type="VEuPathDB" id="FungiDB:PV08_10510"/>
<dbReference type="Proteomes" id="UP000053328">
    <property type="component" value="Unassembled WGS sequence"/>
</dbReference>
<reference evidence="1 2" key="1">
    <citation type="submission" date="2015-01" db="EMBL/GenBank/DDBJ databases">
        <title>The Genome Sequence of Exophiala spinifera CBS89968.</title>
        <authorList>
            <consortium name="The Broad Institute Genomics Platform"/>
            <person name="Cuomo C."/>
            <person name="de Hoog S."/>
            <person name="Gorbushina A."/>
            <person name="Stielow B."/>
            <person name="Teixiera M."/>
            <person name="Abouelleil A."/>
            <person name="Chapman S.B."/>
            <person name="Priest M."/>
            <person name="Young S.K."/>
            <person name="Wortman J."/>
            <person name="Nusbaum C."/>
            <person name="Birren B."/>
        </authorList>
    </citation>
    <scope>NUCLEOTIDE SEQUENCE [LARGE SCALE GENOMIC DNA]</scope>
    <source>
        <strain evidence="1 2">CBS 89968</strain>
    </source>
</reference>
<evidence type="ECO:0000313" key="2">
    <source>
        <dbReference type="Proteomes" id="UP000053328"/>
    </source>
</evidence>
<keyword evidence="2" id="KW-1185">Reference proteome</keyword>
<dbReference type="RefSeq" id="XP_016231426.1">
    <property type="nucleotide sequence ID" value="XM_016384824.1"/>
</dbReference>
<organism evidence="1 2">
    <name type="scientific">Exophiala spinifera</name>
    <dbReference type="NCBI Taxonomy" id="91928"/>
    <lineage>
        <taxon>Eukaryota</taxon>
        <taxon>Fungi</taxon>
        <taxon>Dikarya</taxon>
        <taxon>Ascomycota</taxon>
        <taxon>Pezizomycotina</taxon>
        <taxon>Eurotiomycetes</taxon>
        <taxon>Chaetothyriomycetidae</taxon>
        <taxon>Chaetothyriales</taxon>
        <taxon>Herpotrichiellaceae</taxon>
        <taxon>Exophiala</taxon>
    </lineage>
</organism>
<dbReference type="OrthoDB" id="5271918at2759"/>
<dbReference type="EMBL" id="KN847499">
    <property type="protein sequence ID" value="KIW11210.1"/>
    <property type="molecule type" value="Genomic_DNA"/>
</dbReference>
<accession>A0A0D2AXM3</accession>
<dbReference type="AlphaFoldDB" id="A0A0D2AXM3"/>
<sequence length="191" mass="21960">MSSSSAFPTKPAFIHRGTWDDETRAHPAMKWMEEFTLNFNRRGGWEEARTDWHSDDFSLVKSDGTEVRGHEPAWEQVKAMYGFFTSELHEPYLLVCWETDDGWEMLGQANFYANCVGGDEKSSGERQQQQKKVKDLQGREWDVKIPSAFRFVYVKTDAAAHGGIELKRCEIMSDSMPAVQILMQRGVNINQ</sequence>
<evidence type="ECO:0008006" key="3">
    <source>
        <dbReference type="Google" id="ProtNLM"/>
    </source>
</evidence>
<gene>
    <name evidence="1" type="ORF">PV08_10510</name>
</gene>
<dbReference type="HOGENOM" id="CLU_127221_0_0_1"/>
<name>A0A0D2AXM3_9EURO</name>
<protein>
    <recommendedName>
        <fullName evidence="3">SnoaL-like domain-containing protein</fullName>
    </recommendedName>
</protein>